<evidence type="ECO:0000256" key="2">
    <source>
        <dbReference type="ARBA" id="ARBA00010787"/>
    </source>
</evidence>
<accession>A0A9P8PGJ1</accession>
<dbReference type="GO" id="GO:0048255">
    <property type="term" value="P:mRNA stabilization"/>
    <property type="evidence" value="ECO:0007669"/>
    <property type="project" value="TreeGrafter"/>
</dbReference>
<dbReference type="AlphaFoldDB" id="A0A9P8PGJ1"/>
<dbReference type="InterPro" id="IPR040152">
    <property type="entry name" value="Atp25"/>
</dbReference>
<keyword evidence="5 7" id="KW-0496">Mitochondrion</keyword>
<name>A0A9P8PGJ1_9ASCO</name>
<dbReference type="GO" id="GO:0140053">
    <property type="term" value="P:mitochondrial gene expression"/>
    <property type="evidence" value="ECO:0007669"/>
    <property type="project" value="UniProtKB-UniRule"/>
</dbReference>
<evidence type="ECO:0000313" key="8">
    <source>
        <dbReference type="EMBL" id="KAH3671828.1"/>
    </source>
</evidence>
<dbReference type="Proteomes" id="UP000769157">
    <property type="component" value="Unassembled WGS sequence"/>
</dbReference>
<evidence type="ECO:0000256" key="1">
    <source>
        <dbReference type="ARBA" id="ARBA00004443"/>
    </source>
</evidence>
<protein>
    <recommendedName>
        <fullName evidence="7">ATPase synthesis protein 25</fullName>
    </recommendedName>
</protein>
<reference evidence="8" key="2">
    <citation type="submission" date="2021-01" db="EMBL/GenBank/DDBJ databases">
        <authorList>
            <person name="Schikora-Tamarit M.A."/>
        </authorList>
    </citation>
    <scope>NUCLEOTIDE SEQUENCE</scope>
    <source>
        <strain evidence="8">CBS6075</strain>
    </source>
</reference>
<dbReference type="PANTHER" id="PTHR28087">
    <property type="entry name" value="ATPASE SYNTHESIS PROTEIN 25, MITOCHONDRIAL"/>
    <property type="match status" value="1"/>
</dbReference>
<evidence type="ECO:0000256" key="6">
    <source>
        <dbReference type="ARBA" id="ARBA00023136"/>
    </source>
</evidence>
<dbReference type="OrthoDB" id="107372at2759"/>
<evidence type="ECO:0000256" key="5">
    <source>
        <dbReference type="ARBA" id="ARBA00023128"/>
    </source>
</evidence>
<organism evidence="8 9">
    <name type="scientific">Ogataea philodendri</name>
    <dbReference type="NCBI Taxonomy" id="1378263"/>
    <lineage>
        <taxon>Eukaryota</taxon>
        <taxon>Fungi</taxon>
        <taxon>Dikarya</taxon>
        <taxon>Ascomycota</taxon>
        <taxon>Saccharomycotina</taxon>
        <taxon>Pichiomycetes</taxon>
        <taxon>Pichiales</taxon>
        <taxon>Pichiaceae</taxon>
        <taxon>Ogataea</taxon>
    </lineage>
</organism>
<dbReference type="InterPro" id="IPR043519">
    <property type="entry name" value="NT_sf"/>
</dbReference>
<evidence type="ECO:0000256" key="4">
    <source>
        <dbReference type="ARBA" id="ARBA00022946"/>
    </source>
</evidence>
<dbReference type="EMBL" id="JAEUBE010000042">
    <property type="protein sequence ID" value="KAH3671828.1"/>
    <property type="molecule type" value="Genomic_DNA"/>
</dbReference>
<sequence length="413" mass="46945">MSNIEVFDLRNPRDPDSVNEGAQEVADFMVVATGKSAKHLQKATLELNLFVKHQLKSLTSNEGLLSTAQLAKFRRRLLKRGKKGPSYAMNDYGAAANTWVMVDCKDDNIAVHLLTEERRDDLDLESLWAQDKSKYENRKTRVDDDNIFSGFRFMHTMRRPVSAGGILTQLAGFRSYSQVGFDQLKRLHLENPKACPLDKVQNHLLTKQAQGTLVTSREIAELVELILQSAEFHDGLTSETEVFSRRTNTILHILSTFNPILTEKDITELLPTLVIAGSQADNENFVKLNSKEPKPNPELRYSVQVNHLYRLYESIFKNRKFAPFLTQMDLIFLTIFANRNNWVYMKKVVDSALARQDFVPVEAALNFLSISGTPAQCLEFIDAYLPYLRLSPSFHESEHKSQIDSVTTKATSL</sequence>
<dbReference type="Gene3D" id="3.30.460.10">
    <property type="entry name" value="Beta Polymerase, domain 2"/>
    <property type="match status" value="1"/>
</dbReference>
<evidence type="ECO:0000256" key="3">
    <source>
        <dbReference type="ARBA" id="ARBA00022792"/>
    </source>
</evidence>
<reference evidence="8" key="1">
    <citation type="journal article" date="2021" name="Open Biol.">
        <title>Shared evolutionary footprints suggest mitochondrial oxidative damage underlies multiple complex I losses in fungi.</title>
        <authorList>
            <person name="Schikora-Tamarit M.A."/>
            <person name="Marcet-Houben M."/>
            <person name="Nosek J."/>
            <person name="Gabaldon T."/>
        </authorList>
    </citation>
    <scope>NUCLEOTIDE SEQUENCE</scope>
    <source>
        <strain evidence="8">CBS6075</strain>
    </source>
</reference>
<comment type="function">
    <text evidence="7">Mitochondrial mRNA stabilization factor.</text>
</comment>
<dbReference type="GO" id="GO:0005743">
    <property type="term" value="C:mitochondrial inner membrane"/>
    <property type="evidence" value="ECO:0007669"/>
    <property type="project" value="UniProtKB-SubCell"/>
</dbReference>
<dbReference type="Pfam" id="PF02410">
    <property type="entry name" value="RsfS"/>
    <property type="match status" value="1"/>
</dbReference>
<keyword evidence="6 7" id="KW-0472">Membrane</keyword>
<proteinExistence type="inferred from homology"/>
<dbReference type="SUPFAM" id="SSF81301">
    <property type="entry name" value="Nucleotidyltransferase"/>
    <property type="match status" value="1"/>
</dbReference>
<comment type="subcellular location">
    <subcellularLocation>
        <location evidence="1 7">Mitochondrion inner membrane</location>
        <topology evidence="1 7">Peripheral membrane protein</topology>
        <orientation evidence="1 7">Matrix side</orientation>
    </subcellularLocation>
</comment>
<evidence type="ECO:0000256" key="7">
    <source>
        <dbReference type="RuleBase" id="RU367062"/>
    </source>
</evidence>
<dbReference type="PANTHER" id="PTHR28087:SF1">
    <property type="entry name" value="ATPASE SYNTHESIS PROTEIN 25, MITOCHONDRIAL"/>
    <property type="match status" value="1"/>
</dbReference>
<evidence type="ECO:0000313" key="9">
    <source>
        <dbReference type="Proteomes" id="UP000769157"/>
    </source>
</evidence>
<dbReference type="RefSeq" id="XP_046064943.1">
    <property type="nucleotide sequence ID" value="XM_046202376.1"/>
</dbReference>
<dbReference type="GeneID" id="70231982"/>
<comment type="caution">
    <text evidence="8">The sequence shown here is derived from an EMBL/GenBank/DDBJ whole genome shotgun (WGS) entry which is preliminary data.</text>
</comment>
<comment type="similarity">
    <text evidence="2 7">Belongs to the ATP25 family.</text>
</comment>
<keyword evidence="3 7" id="KW-0999">Mitochondrion inner membrane</keyword>
<keyword evidence="9" id="KW-1185">Reference proteome</keyword>
<gene>
    <name evidence="8" type="ORF">OGAPHI_000014</name>
</gene>
<keyword evidence="4 7" id="KW-0809">Transit peptide</keyword>